<dbReference type="InterPro" id="IPR003961">
    <property type="entry name" value="FN3_dom"/>
</dbReference>
<dbReference type="NCBIfam" id="NF047446">
    <property type="entry name" value="barrel_OmpL47"/>
    <property type="match status" value="1"/>
</dbReference>
<dbReference type="Gene3D" id="2.60.40.10">
    <property type="entry name" value="Immunoglobulins"/>
    <property type="match status" value="3"/>
</dbReference>
<dbReference type="AlphaFoldDB" id="A0A1V1P090"/>
<accession>A0A1V1P090</accession>
<sequence>MDCSFDIGPYSGLKNAIESDGWDALDRDISNYDSDGDNVLDDTNDWTYAVGHQFRINPHESATYENRTFFGKGNPEVYRIPNNMYSNISGSGGQFIGETDTYKLTLQFNTAMKPDTDPEIKMYSTSGVHPVVPNGGTWQTNVFSNDTYITPNISLTSMMAGNIHVNVGGAKNTSNITMVPVIRAYNIILDADPPQNPIIQVEYYQCNTSLISWNNYSPQIDLESFEIYVESVSFNSISELTPVAVIDKNARNYKIESLEIDSPYYVSVVSVDTVGNKFFETTPVELNNTGAICFDKHIYGKNNTVSLTLNDKYMNMDDLTVESIIAEITSLSDVEGITVLLRETGANTGIFTSQAAGNDINYTTSNSDSINHILHISDGDSILAQTFNSISEVTRKDYATIDLSPPVTTLSTNIEFYGENVASLNFIYTLSATDSISGIDQIKYSLNNGSSILYTTPFTIDVEGNYTLTYWSEDKAGNYESANSIFIVIDSSTPSTPLDLSGTQVDLNIQLTWEANTELDIAGYNLYRNGSKINGDLLETIGYSDSINSGRQYRYNVTAIDYVGNESTFSEPFNITTLTAAPEMTSPLTGTAFVDNEITVRGSAESGSFVEIFVNGVSQGETIANSAGYFSLVGVELSEGLNTITSISTNAYGVKSAVSHAVTIPLDSKPQPPEGLTPVPGDTIITINWEANTETDIQGYNVYRDNEKLNHALITETTFTDTRLINSTQYQYRLSAVDENNSESRRSPGITATPVAGEEWETP</sequence>
<dbReference type="Gene3D" id="3.30.1920.20">
    <property type="match status" value="1"/>
</dbReference>
<feature type="domain" description="Fibronectin type-III" evidence="2">
    <location>
        <begin position="669"/>
        <end position="758"/>
    </location>
</feature>
<dbReference type="InterPro" id="IPR058094">
    <property type="entry name" value="Ig-like_OmpL47-like"/>
</dbReference>
<dbReference type="SUPFAM" id="SSF49265">
    <property type="entry name" value="Fibronectin type III"/>
    <property type="match status" value="2"/>
</dbReference>
<evidence type="ECO:0000259" key="2">
    <source>
        <dbReference type="PROSITE" id="PS50853"/>
    </source>
</evidence>
<proteinExistence type="predicted"/>
<gene>
    <name evidence="3" type="ORF">OMM_04679</name>
</gene>
<dbReference type="PROSITE" id="PS50853">
    <property type="entry name" value="FN3"/>
    <property type="match status" value="2"/>
</dbReference>
<evidence type="ECO:0000313" key="3">
    <source>
        <dbReference type="EMBL" id="ETR68233.1"/>
    </source>
</evidence>
<feature type="region of interest" description="Disordered" evidence="1">
    <location>
        <begin position="737"/>
        <end position="763"/>
    </location>
</feature>
<evidence type="ECO:0000313" key="4">
    <source>
        <dbReference type="Proteomes" id="UP000189670"/>
    </source>
</evidence>
<dbReference type="InterPro" id="IPR036116">
    <property type="entry name" value="FN3_sf"/>
</dbReference>
<dbReference type="InterPro" id="IPR013783">
    <property type="entry name" value="Ig-like_fold"/>
</dbReference>
<comment type="caution">
    <text evidence="3">The sequence shown here is derived from an EMBL/GenBank/DDBJ whole genome shotgun (WGS) entry which is preliminary data.</text>
</comment>
<reference evidence="4" key="1">
    <citation type="submission" date="2012-11" db="EMBL/GenBank/DDBJ databases">
        <authorList>
            <person name="Lucero-Rivera Y.E."/>
            <person name="Tovar-Ramirez D."/>
        </authorList>
    </citation>
    <scope>NUCLEOTIDE SEQUENCE [LARGE SCALE GENOMIC DNA]</scope>
    <source>
        <strain evidence="4">Araruama</strain>
    </source>
</reference>
<evidence type="ECO:0000256" key="1">
    <source>
        <dbReference type="SAM" id="MobiDB-lite"/>
    </source>
</evidence>
<dbReference type="EMBL" id="ATBP01001023">
    <property type="protein sequence ID" value="ETR68233.1"/>
    <property type="molecule type" value="Genomic_DNA"/>
</dbReference>
<name>A0A1V1P090_9BACT</name>
<organism evidence="3 4">
    <name type="scientific">Candidatus Magnetoglobus multicellularis str. Araruama</name>
    <dbReference type="NCBI Taxonomy" id="890399"/>
    <lineage>
        <taxon>Bacteria</taxon>
        <taxon>Pseudomonadati</taxon>
        <taxon>Thermodesulfobacteriota</taxon>
        <taxon>Desulfobacteria</taxon>
        <taxon>Desulfobacterales</taxon>
        <taxon>Desulfobacteraceae</taxon>
        <taxon>Candidatus Magnetoglobus</taxon>
    </lineage>
</organism>
<dbReference type="Proteomes" id="UP000189670">
    <property type="component" value="Unassembled WGS sequence"/>
</dbReference>
<protein>
    <recommendedName>
        <fullName evidence="2">Fibronectin type-III domain-containing protein</fullName>
    </recommendedName>
</protein>
<feature type="domain" description="Fibronectin type-III" evidence="2">
    <location>
        <begin position="193"/>
        <end position="292"/>
    </location>
</feature>
<dbReference type="SMART" id="SM00060">
    <property type="entry name" value="FN3"/>
    <property type="match status" value="3"/>
</dbReference>
<dbReference type="CDD" id="cd00063">
    <property type="entry name" value="FN3"/>
    <property type="match status" value="1"/>
</dbReference>